<dbReference type="eggNOG" id="COG5377">
    <property type="taxonomic scope" value="Bacteria"/>
</dbReference>
<dbReference type="EMBL" id="CP001044">
    <property type="protein sequence ID" value="ACC72568.1"/>
    <property type="molecule type" value="Genomic_DNA"/>
</dbReference>
<dbReference type="STRING" id="391038.Bphy_3414"/>
<keyword evidence="2" id="KW-0255">Endonuclease</keyword>
<name>B2JL39_PARP8</name>
<gene>
    <name evidence="2" type="ordered locus">Bphy_3414</name>
</gene>
<accession>B2JL39</accession>
<evidence type="ECO:0000313" key="2">
    <source>
        <dbReference type="EMBL" id="ACC72568.1"/>
    </source>
</evidence>
<dbReference type="InterPro" id="IPR011604">
    <property type="entry name" value="PDDEXK-like_dom_sf"/>
</dbReference>
<dbReference type="SUPFAM" id="SSF52980">
    <property type="entry name" value="Restriction endonuclease-like"/>
    <property type="match status" value="1"/>
</dbReference>
<dbReference type="GO" id="GO:0004519">
    <property type="term" value="F:endonuclease activity"/>
    <property type="evidence" value="ECO:0007669"/>
    <property type="project" value="UniProtKB-KW"/>
</dbReference>
<dbReference type="Pfam" id="PF09588">
    <property type="entry name" value="YqaJ"/>
    <property type="match status" value="1"/>
</dbReference>
<dbReference type="KEGG" id="bph:Bphy_3414"/>
<keyword evidence="2" id="KW-0378">Hydrolase</keyword>
<dbReference type="HOGENOM" id="CLU_049574_1_1_4"/>
<evidence type="ECO:0000259" key="1">
    <source>
        <dbReference type="Pfam" id="PF09588"/>
    </source>
</evidence>
<reference evidence="3" key="1">
    <citation type="journal article" date="2014" name="Stand. Genomic Sci.">
        <title>Complete genome sequence of Burkholderia phymatum STM815(T), a broad host range and efficient nitrogen-fixing symbiont of Mimosa species.</title>
        <authorList>
            <person name="Moulin L."/>
            <person name="Klonowska A."/>
            <person name="Caroline B."/>
            <person name="Booth K."/>
            <person name="Vriezen J.A."/>
            <person name="Melkonian R."/>
            <person name="James E.K."/>
            <person name="Young J.P."/>
            <person name="Bena G."/>
            <person name="Hauser L."/>
            <person name="Land M."/>
            <person name="Kyrpides N."/>
            <person name="Bruce D."/>
            <person name="Chain P."/>
            <person name="Copeland A."/>
            <person name="Pitluck S."/>
            <person name="Woyke T."/>
            <person name="Lizotte-Waniewski M."/>
            <person name="Bristow J."/>
            <person name="Riley M."/>
        </authorList>
    </citation>
    <scope>NUCLEOTIDE SEQUENCE [LARGE SCALE GENOMIC DNA]</scope>
    <source>
        <strain evidence="3">DSM 17167 / CIP 108236 / LMG 21445 / STM815</strain>
    </source>
</reference>
<dbReference type="InterPro" id="IPR017482">
    <property type="entry name" value="Lambda-type_endonuclease"/>
</dbReference>
<keyword evidence="2" id="KW-0540">Nuclease</keyword>
<proteinExistence type="predicted"/>
<dbReference type="RefSeq" id="WP_012402741.1">
    <property type="nucleotide sequence ID" value="NC_010623.1"/>
</dbReference>
<dbReference type="InterPro" id="IPR019080">
    <property type="entry name" value="YqaJ_viral_recombinase"/>
</dbReference>
<dbReference type="OrthoDB" id="46225at2"/>
<sequence length="303" mass="34543">MNTQRDAWLELRRKGIGGSDAAAALGQSRHKTSFQLYQEKTDDTFDIVVSSEHAERMRFGQRMEAVIADEYAERYGVKLRRHNRIAHHPRYGFMLANYDRTIDGRREGLEAKNVDALSYRFGEWGEPGSDMIPPEYMLQCAHYLSVSGYDVWHLAACIGGNRLEVYHVERDAEMIELIEEGEATFWKHIERKEAPSLDYQHASAIPLLKRMYSGTNGATIKLPAEAVALHFSKLDFDEQEKLMHAGSEAARARLLHMMGNASIGLLPNGGSYRRKIVERKGYEVEPVEYVDFRYSKKGGHGDE</sequence>
<keyword evidence="3" id="KW-1185">Reference proteome</keyword>
<dbReference type="NCBIfam" id="TIGR03033">
    <property type="entry name" value="phage_rel_nuc"/>
    <property type="match status" value="1"/>
</dbReference>
<dbReference type="AlphaFoldDB" id="B2JL39"/>
<dbReference type="InterPro" id="IPR011335">
    <property type="entry name" value="Restrct_endonuc-II-like"/>
</dbReference>
<evidence type="ECO:0000313" key="3">
    <source>
        <dbReference type="Proteomes" id="UP000001192"/>
    </source>
</evidence>
<organism evidence="2 3">
    <name type="scientific">Paraburkholderia phymatum (strain DSM 17167 / CIP 108236 / LMG 21445 / STM815)</name>
    <name type="common">Burkholderia phymatum</name>
    <dbReference type="NCBI Taxonomy" id="391038"/>
    <lineage>
        <taxon>Bacteria</taxon>
        <taxon>Pseudomonadati</taxon>
        <taxon>Pseudomonadota</taxon>
        <taxon>Betaproteobacteria</taxon>
        <taxon>Burkholderiales</taxon>
        <taxon>Burkholderiaceae</taxon>
        <taxon>Paraburkholderia</taxon>
    </lineage>
</organism>
<protein>
    <submittedName>
        <fullName evidence="2">Phage-related protein predicted endonuclease-like protein</fullName>
    </submittedName>
</protein>
<feature type="domain" description="YqaJ viral recombinase" evidence="1">
    <location>
        <begin position="8"/>
        <end position="150"/>
    </location>
</feature>
<dbReference type="Proteomes" id="UP000001192">
    <property type="component" value="Chromosome 2"/>
</dbReference>
<dbReference type="Gene3D" id="3.90.320.10">
    <property type="match status" value="1"/>
</dbReference>